<name>A0A0E9XSK6_ANGAN</name>
<dbReference type="AlphaFoldDB" id="A0A0E9XSK6"/>
<sequence length="30" mass="3681">MVYQTILAYKVRQSTMSICWGKKFSHHYHH</sequence>
<accession>A0A0E9XSK6</accession>
<organism evidence="1">
    <name type="scientific">Anguilla anguilla</name>
    <name type="common">European freshwater eel</name>
    <name type="synonym">Muraena anguilla</name>
    <dbReference type="NCBI Taxonomy" id="7936"/>
    <lineage>
        <taxon>Eukaryota</taxon>
        <taxon>Metazoa</taxon>
        <taxon>Chordata</taxon>
        <taxon>Craniata</taxon>
        <taxon>Vertebrata</taxon>
        <taxon>Euteleostomi</taxon>
        <taxon>Actinopterygii</taxon>
        <taxon>Neopterygii</taxon>
        <taxon>Teleostei</taxon>
        <taxon>Anguilliformes</taxon>
        <taxon>Anguillidae</taxon>
        <taxon>Anguilla</taxon>
    </lineage>
</organism>
<protein>
    <submittedName>
        <fullName evidence="1">Uncharacterized protein</fullName>
    </submittedName>
</protein>
<proteinExistence type="predicted"/>
<reference evidence="1" key="1">
    <citation type="submission" date="2014-11" db="EMBL/GenBank/DDBJ databases">
        <authorList>
            <person name="Amaro Gonzalez C."/>
        </authorList>
    </citation>
    <scope>NUCLEOTIDE SEQUENCE</scope>
</reference>
<dbReference type="EMBL" id="GBXM01003899">
    <property type="protein sequence ID" value="JAI04679.1"/>
    <property type="molecule type" value="Transcribed_RNA"/>
</dbReference>
<reference evidence="1" key="2">
    <citation type="journal article" date="2015" name="Fish Shellfish Immunol.">
        <title>Early steps in the European eel (Anguilla anguilla)-Vibrio vulnificus interaction in the gills: Role of the RtxA13 toxin.</title>
        <authorList>
            <person name="Callol A."/>
            <person name="Pajuelo D."/>
            <person name="Ebbesson L."/>
            <person name="Teles M."/>
            <person name="MacKenzie S."/>
            <person name="Amaro C."/>
        </authorList>
    </citation>
    <scope>NUCLEOTIDE SEQUENCE</scope>
</reference>
<evidence type="ECO:0000313" key="1">
    <source>
        <dbReference type="EMBL" id="JAI04679.1"/>
    </source>
</evidence>